<feature type="compositionally biased region" description="Acidic residues" evidence="1">
    <location>
        <begin position="1535"/>
        <end position="1547"/>
    </location>
</feature>
<feature type="compositionally biased region" description="Basic and acidic residues" evidence="1">
    <location>
        <begin position="1807"/>
        <end position="1818"/>
    </location>
</feature>
<feature type="compositionally biased region" description="Low complexity" evidence="1">
    <location>
        <begin position="906"/>
        <end position="918"/>
    </location>
</feature>
<dbReference type="eggNOG" id="ENOG502QUZF">
    <property type="taxonomic scope" value="Eukaryota"/>
</dbReference>
<dbReference type="Pfam" id="PF15996">
    <property type="entry name" value="PNISR"/>
    <property type="match status" value="2"/>
</dbReference>
<feature type="compositionally biased region" description="Polar residues" evidence="1">
    <location>
        <begin position="164"/>
        <end position="185"/>
    </location>
</feature>
<feature type="region of interest" description="Disordered" evidence="1">
    <location>
        <begin position="1200"/>
        <end position="1220"/>
    </location>
</feature>
<sequence length="1898" mass="207881">MDAYPHPRRFAGSGDAPPPPPPQQQQQPPPPSHTNHHWYPGPAPPPYPPHANHPFPPQHHQWGPPHPPPPQHQPPPPYGYHPSLPSMPMQPPPPAAGNPWPPHHAAAQPQPPSYPPPPPGQGWANLSWAQSHGYTGHGNEEDWATKAKAWAAAKSVTENHHTQQHAISTNRPDNHNYGYQDQYQQPAGLPAEPLRPPIPQSSNGQLPFQITGQHRETNYLPAEDNIADGGPLAPPAKNFGSFPSAYEQEVSYNYPSTRGVGNAMIRYPSSQTQPPPTASAMQDGFPQAPSSMHIAPSLEQPHFGHDGQSSKIIVDPSNQPLEFNSRKAPDMSVHRTTNFSSIIPATPIAASDHDAHSAPAQSWVPSTTVLFPQASVPPQAAQMDPSVHAAPLFGAVSGSSYIPPAAFGVVNVTEAFPVDANTPFNVAERSKKPPVPNWLREELLKKKSTSVSASVQHSTEFHSMGSEDAEKTLKSSDQADSRSVDSAKSTDDDEEDEDEIEAARMAAINQEIKRVLTEVLLKVTDDLFDEIATKVLNEDDSSAESNEPTRVSSVKGPGLGESKPKVPAKVAVPAKPTNVRSAEHSDGTGLSSPKGALLGLASYDSDDEDDEGDDEDKVPVSNLLSETKAGAAHPEAGEKASDGEHHGNHNERNSVVQNASSGEDRKFKDEMTHRNSSTELKQELCVHETPIREFPSYVKVSSQPKDVVPTLDEKAHGYSRNGKVPPSGNNVENYSKMESGHRHLGKNSNEEDFVKEPKAVRRKELESSSKRYNDDDKSSMYGNTDKKGSLKEEKGSDRSAKHGADTREPRSRGNSKQDDTKGDRKDYQKDVRERSRDSADRREKGKHEKEDRSRQFTKGSSSHSSRRSRSPSARSRTKESSSHRESVSSDEPSDNAKRRKLHSRKSSMSPSPPKSRNSLISCAMRVSVSDSSPAVPPPPWMPTPTPAASPAPATRHRRRRRSSSSSRHLPPTRTTTGTPGPLHRRTLPTPTTLSLPSTTSGDHPTLRRRSISRRRRMGTIPLSLRCRCSRRLLRRGIPGLLTTPPPSHSRPVTHHRLLGWANLSWAQSHGYTGHGNEEDWATKAKAWAAAKSVTENHHTQQHAISTNRPDNHNYGYQDQYQQPAGLPAEPLRPPIPQSSNGQLPFQITGQHRETNYLPDGGPLAPPAKNFGSFPSAYEQEVSYNYPSTRGVGNAMIRYPSSQTQPPPTASAMQDGFPQAPSSMHIAPSLEQPHFGHDGQSSKIIVDPSNQPLEFNSRKAPDMSVHRTTNFSSIIPATPIAASDHDAHSAPAQSWVPSTTVLFPQASVPPQAAQMDPSVHAAPLFGAVSGSSYIPPAAFGVVNVTEAFPVDANTPFNVAERSKKPPVPNWLREELLKKKSTSVSASVQHSTEFHSMGSEDAEKTLKSSDQADSRSVDSAKSTDDDEEDEDEIEAARMAAINQEIKRVLTEVLLKVTDDLFDEIATKVLNEDDSSAESNEPTRVSSVKGPGLGESKPKVPAKVAVPAKPTNVRSAEHSDGTGLSSPKGALLGLASYDSDDEDDEGDDEDKVPVSNLLSETKAGAAHPEAGEKASDGEHHGNHNERNSVVQNASSGEDRKFKDEMTHRNSSTELKQELCVHETPIREFPSYVKVSSQPKDVVPTLDEKAHGYSRNGKVPPSGNNVENYSKMESGHRHLGKNSNEEDFVKEPKAVRRKELESSSKRYNDDDKSSMYGNTDKKGSLKEEKGSDRSAKHGADTREPRSRGNSKQDDTKGDRKDYQKDVRERSRDSADRREKGKHEKEDRSRQFTKGSSSHSSRRSRSPSARSRTKESSSHRESVSSDEPSDNAKRRKLHSRKSSMSPSPPKSRNRYLLSEETSDEFRGLHIASILTAGIRLIHLRKGRSVPDPELQSKEDRRYL</sequence>
<protein>
    <submittedName>
        <fullName evidence="2">Uncharacterized protein</fullName>
    </submittedName>
</protein>
<feature type="compositionally biased region" description="Pro residues" evidence="1">
    <location>
        <begin position="109"/>
        <end position="120"/>
    </location>
</feature>
<feature type="compositionally biased region" description="Basic and acidic residues" evidence="1">
    <location>
        <begin position="662"/>
        <end position="673"/>
    </location>
</feature>
<feature type="region of interest" description="Disordered" evidence="1">
    <location>
        <begin position="1628"/>
        <end position="1853"/>
    </location>
</feature>
<evidence type="ECO:0000313" key="3">
    <source>
        <dbReference type="Proteomes" id="UP000026962"/>
    </source>
</evidence>
<dbReference type="Proteomes" id="UP000026962">
    <property type="component" value="Chromosome 4"/>
</dbReference>
<feature type="compositionally biased region" description="Low complexity" evidence="1">
    <location>
        <begin position="565"/>
        <end position="576"/>
    </location>
</feature>
<feature type="compositionally biased region" description="Low complexity" evidence="1">
    <location>
        <begin position="963"/>
        <end position="1000"/>
    </location>
</feature>
<feature type="region of interest" description="Disordered" evidence="1">
    <location>
        <begin position="539"/>
        <end position="685"/>
    </location>
</feature>
<feature type="compositionally biased region" description="Basic and acidic residues" evidence="1">
    <location>
        <begin position="876"/>
        <end position="887"/>
    </location>
</feature>
<reference evidence="2" key="1">
    <citation type="submission" date="2015-04" db="UniProtKB">
        <authorList>
            <consortium name="EnsemblPlants"/>
        </authorList>
    </citation>
    <scope>IDENTIFICATION</scope>
</reference>
<dbReference type="Gramene" id="OPUNC04G25880.1">
    <property type="protein sequence ID" value="OPUNC04G25880.1"/>
    <property type="gene ID" value="OPUNC04G25880"/>
</dbReference>
<feature type="compositionally biased region" description="Basic and acidic residues" evidence="1">
    <location>
        <begin position="1566"/>
        <end position="1583"/>
    </location>
</feature>
<feature type="compositionally biased region" description="Low complexity" evidence="1">
    <location>
        <begin position="1496"/>
        <end position="1507"/>
    </location>
</feature>
<evidence type="ECO:0000256" key="1">
    <source>
        <dbReference type="SAM" id="MobiDB-lite"/>
    </source>
</evidence>
<feature type="compositionally biased region" description="Polar residues" evidence="1">
    <location>
        <begin position="1474"/>
        <end position="1483"/>
    </location>
</feature>
<feature type="region of interest" description="Disordered" evidence="1">
    <location>
        <begin position="1380"/>
        <end position="1430"/>
    </location>
</feature>
<feature type="compositionally biased region" description="Basic and acidic residues" evidence="1">
    <location>
        <begin position="1399"/>
        <end position="1421"/>
    </location>
</feature>
<dbReference type="OMA" id="EMTHRNS"/>
<name>A0A0E0KWA7_ORYPU</name>
<feature type="compositionally biased region" description="Pro residues" evidence="1">
    <location>
        <begin position="41"/>
        <end position="57"/>
    </location>
</feature>
<feature type="compositionally biased region" description="Basic and acidic residues" evidence="1">
    <location>
        <begin position="748"/>
        <end position="854"/>
    </location>
</feature>
<feature type="region of interest" description="Disordered" evidence="1">
    <location>
        <begin position="269"/>
        <end position="289"/>
    </location>
</feature>
<feature type="region of interest" description="Disordered" evidence="1">
    <location>
        <begin position="1470"/>
        <end position="1616"/>
    </location>
</feature>
<feature type="compositionally biased region" description="Polar residues" evidence="1">
    <location>
        <begin position="449"/>
        <end position="458"/>
    </location>
</feature>
<feature type="compositionally biased region" description="Pro residues" evidence="1">
    <location>
        <begin position="88"/>
        <end position="102"/>
    </location>
</feature>
<evidence type="ECO:0000313" key="2">
    <source>
        <dbReference type="EnsemblPlants" id="OPUNC04G25880.1"/>
    </source>
</evidence>
<feature type="region of interest" description="Disordered" evidence="1">
    <location>
        <begin position="1096"/>
        <end position="1132"/>
    </location>
</feature>
<feature type="compositionally biased region" description="Basic and acidic residues" evidence="1">
    <location>
        <begin position="468"/>
        <end position="490"/>
    </location>
</feature>
<feature type="region of interest" description="Disordered" evidence="1">
    <location>
        <begin position="1"/>
        <end position="204"/>
    </location>
</feature>
<feature type="region of interest" description="Disordered" evidence="1">
    <location>
        <begin position="697"/>
        <end position="1018"/>
    </location>
</feature>
<accession>A0A0E0KWA7</accession>
<feature type="compositionally biased region" description="Pro residues" evidence="1">
    <location>
        <begin position="64"/>
        <end position="79"/>
    </location>
</feature>
<feature type="compositionally biased region" description="Basic residues" evidence="1">
    <location>
        <begin position="1006"/>
        <end position="1017"/>
    </location>
</feature>
<dbReference type="HOGENOM" id="CLU_235874_0_0_1"/>
<reference evidence="2" key="2">
    <citation type="submission" date="2018-05" db="EMBL/GenBank/DDBJ databases">
        <title>OpunRS2 (Oryza punctata Reference Sequence Version 2).</title>
        <authorList>
            <person name="Zhang J."/>
            <person name="Kudrna D."/>
            <person name="Lee S."/>
            <person name="Talag J."/>
            <person name="Welchert J."/>
            <person name="Wing R.A."/>
        </authorList>
    </citation>
    <scope>NUCLEOTIDE SEQUENCE [LARGE SCALE GENOMIC DNA]</scope>
</reference>
<feature type="compositionally biased region" description="Basic and acidic residues" evidence="1">
    <location>
        <begin position="1679"/>
        <end position="1785"/>
    </location>
</feature>
<feature type="region of interest" description="Disordered" evidence="1">
    <location>
        <begin position="449"/>
        <end position="499"/>
    </location>
</feature>
<feature type="compositionally biased region" description="Basic and acidic residues" evidence="1">
    <location>
        <begin position="635"/>
        <end position="652"/>
    </location>
</feature>
<feature type="compositionally biased region" description="Basic and acidic residues" evidence="1">
    <location>
        <begin position="1593"/>
        <end position="1604"/>
    </location>
</feature>
<keyword evidence="3" id="KW-1185">Reference proteome</keyword>
<feature type="compositionally biased region" description="Pro residues" evidence="1">
    <location>
        <begin position="934"/>
        <end position="949"/>
    </location>
</feature>
<feature type="compositionally biased region" description="Polar residues" evidence="1">
    <location>
        <begin position="1101"/>
        <end position="1122"/>
    </location>
</feature>
<proteinExistence type="predicted"/>
<feature type="compositionally biased region" description="Acidic residues" evidence="1">
    <location>
        <begin position="604"/>
        <end position="616"/>
    </location>
</feature>
<feature type="compositionally biased region" description="Pro residues" evidence="1">
    <location>
        <begin position="16"/>
        <end position="32"/>
    </location>
</feature>
<feature type="compositionally biased region" description="Polar residues" evidence="1">
    <location>
        <begin position="1380"/>
        <end position="1389"/>
    </location>
</feature>
<dbReference type="STRING" id="4537.A0A0E0KWA7"/>
<organism evidence="2">
    <name type="scientific">Oryza punctata</name>
    <name type="common">Red rice</name>
    <dbReference type="NCBI Taxonomy" id="4537"/>
    <lineage>
        <taxon>Eukaryota</taxon>
        <taxon>Viridiplantae</taxon>
        <taxon>Streptophyta</taxon>
        <taxon>Embryophyta</taxon>
        <taxon>Tracheophyta</taxon>
        <taxon>Spermatophyta</taxon>
        <taxon>Magnoliopsida</taxon>
        <taxon>Liliopsida</taxon>
        <taxon>Poales</taxon>
        <taxon>Poaceae</taxon>
        <taxon>BOP clade</taxon>
        <taxon>Oryzoideae</taxon>
        <taxon>Oryzeae</taxon>
        <taxon>Oryzinae</taxon>
        <taxon>Oryza</taxon>
    </lineage>
</organism>
<dbReference type="EnsemblPlants" id="OPUNC04G25880.1">
    <property type="protein sequence ID" value="OPUNC04G25880.1"/>
    <property type="gene ID" value="OPUNC04G25880"/>
</dbReference>
<feature type="compositionally biased region" description="Polar residues" evidence="1">
    <location>
        <begin position="543"/>
        <end position="552"/>
    </location>
</feature>
<dbReference type="InterPro" id="IPR031937">
    <property type="entry name" value="PNISR"/>
</dbReference>